<protein>
    <submittedName>
        <fullName evidence="1">Uncharacterized protein</fullName>
    </submittedName>
</protein>
<dbReference type="Proteomes" id="UP000219994">
    <property type="component" value="Unassembled WGS sequence"/>
</dbReference>
<dbReference type="EMBL" id="NAEP01000039">
    <property type="protein sequence ID" value="PDQ35120.1"/>
    <property type="molecule type" value="Genomic_DNA"/>
</dbReference>
<reference evidence="2" key="1">
    <citation type="submission" date="2017-03" db="EMBL/GenBank/DDBJ databases">
        <authorList>
            <person name="Lund M.B."/>
        </authorList>
    </citation>
    <scope>NUCLEOTIDE SEQUENCE [LARGE SCALE GENOMIC DNA]</scope>
</reference>
<proteinExistence type="predicted"/>
<dbReference type="AlphaFoldDB" id="A0A2A6FR20"/>
<accession>A0A2A6FR20</accession>
<sequence length="652" mass="73358">MNTEPGELRRVRFYGAHDLAAGFYAQRVAEIALVFDPGRPPTTIVDVLELHNVQQYLENGIFLRSSTPAEQVHMEAVAPKIRAAVAKYFGDIDGSNFDAVVRDIDHEYRSDLLDLLGRGRVFERCDADIALPSLRTVGVHLGEMLASKGLVHAYDRSIRDELLVSARTAEYLVRKHLEKSAGRAIHLPPSFTPADSRGLLECYIDSEDANLNYVRLIAEAKDHAQAGIDAKLRLRARRRAEQLNSELFTEGQGVKTGVDLSISDDQEEPVLTEVDDSEGWVQRFTYSRRWLEQSLDFPSVMNNFQYLFEFVDHHVLLCFPAFPTALSAMERVMGLTGVAEYKVGRAFRQIDSRSLLQTHMYRLFLASHEIELEDVIAWFCGTYLVEEFGAQNFSFYPSAVGASNLQKVRHLFAEMESVVKQFSLFAENSELDRDLLTLGSDQVRYKEIPSLLEGKYLYSSGVQEMENILYLLFSDQSPLTYIDESLKAGNGASLLSGNQVAYATFNDYQKPYIDSMIDAGVLVDLGHRVYFANAEQLLVLVTLFRTQAASYYHLSPAGRAAVDAMVERGWMVRRSSLLTEAEADYFNYMLNRVDFSNGPNLRNRYQHGSQAGLDDSEHFNPYIVALRLMVAIVIKINDEFTLAASSGPDAGE</sequence>
<gene>
    <name evidence="1" type="ORF">B5766_07300</name>
</gene>
<name>A0A2A6FR20_9MICO</name>
<comment type="caution">
    <text evidence="1">The sequence shown here is derived from an EMBL/GenBank/DDBJ whole genome shotgun (WGS) entry which is preliminary data.</text>
</comment>
<evidence type="ECO:0000313" key="1">
    <source>
        <dbReference type="EMBL" id="PDQ35120.1"/>
    </source>
</evidence>
<organism evidence="1 2">
    <name type="scientific">Candidatus Lumbricidiphila eiseniae</name>
    <dbReference type="NCBI Taxonomy" id="1969409"/>
    <lineage>
        <taxon>Bacteria</taxon>
        <taxon>Bacillati</taxon>
        <taxon>Actinomycetota</taxon>
        <taxon>Actinomycetes</taxon>
        <taxon>Micrococcales</taxon>
        <taxon>Microbacteriaceae</taxon>
        <taxon>Candidatus Lumbricidiphila</taxon>
    </lineage>
</organism>
<evidence type="ECO:0000313" key="2">
    <source>
        <dbReference type="Proteomes" id="UP000219994"/>
    </source>
</evidence>